<comment type="similarity">
    <text evidence="1">Belongs to the 'GDXG' lipolytic enzyme family.</text>
</comment>
<sequence length="241" mass="26983">MQNTPYAFSNCVVTAHIPAFIASVDYRLAPEHRLPAAYNDGMDAVVWAKTQALSSSSSLEHVDFSRVFLMGTSCGGNIVYHVGLRALDLDLQPLKIVRLIMNQPPFGGLTWSQSELKNINDPVTLLHVADLIWSLALPNGAYKDHEYCNPWAWASGSHSKKNIIGRLQACMVRAYGGDPLIDRHKEFVEMLKACGVRVLPRFLNGGYHSAELFEPSFVQPMYDDIRYFINFFVQGLPLPKL</sequence>
<gene>
    <name evidence="3" type="ORF">RD792_015707</name>
</gene>
<dbReference type="Gene3D" id="3.40.50.1820">
    <property type="entry name" value="alpha/beta hydrolase"/>
    <property type="match status" value="1"/>
</dbReference>
<dbReference type="EMBL" id="JAYDYQ010002688">
    <property type="protein sequence ID" value="KAK4476551.1"/>
    <property type="molecule type" value="Genomic_DNA"/>
</dbReference>
<evidence type="ECO:0000259" key="2">
    <source>
        <dbReference type="Pfam" id="PF07859"/>
    </source>
</evidence>
<accession>A0ABR0CHF1</accession>
<dbReference type="InterPro" id="IPR029058">
    <property type="entry name" value="AB_hydrolase_fold"/>
</dbReference>
<dbReference type="Proteomes" id="UP001291926">
    <property type="component" value="Unassembled WGS sequence"/>
</dbReference>
<evidence type="ECO:0000313" key="4">
    <source>
        <dbReference type="Proteomes" id="UP001291926"/>
    </source>
</evidence>
<proteinExistence type="inferred from homology"/>
<dbReference type="PANTHER" id="PTHR23024:SF113">
    <property type="entry name" value="CARBOXYLESTERASE 8-RELATED"/>
    <property type="match status" value="1"/>
</dbReference>
<name>A0ABR0CHF1_9LAMI</name>
<dbReference type="PANTHER" id="PTHR23024">
    <property type="entry name" value="ARYLACETAMIDE DEACETYLASE"/>
    <property type="match status" value="1"/>
</dbReference>
<dbReference type="InterPro" id="IPR050466">
    <property type="entry name" value="Carboxylest/Gibb_receptor"/>
</dbReference>
<keyword evidence="4" id="KW-1185">Reference proteome</keyword>
<organism evidence="3 4">
    <name type="scientific">Penstemon davidsonii</name>
    <dbReference type="NCBI Taxonomy" id="160366"/>
    <lineage>
        <taxon>Eukaryota</taxon>
        <taxon>Viridiplantae</taxon>
        <taxon>Streptophyta</taxon>
        <taxon>Embryophyta</taxon>
        <taxon>Tracheophyta</taxon>
        <taxon>Spermatophyta</taxon>
        <taxon>Magnoliopsida</taxon>
        <taxon>eudicotyledons</taxon>
        <taxon>Gunneridae</taxon>
        <taxon>Pentapetalae</taxon>
        <taxon>asterids</taxon>
        <taxon>lamiids</taxon>
        <taxon>Lamiales</taxon>
        <taxon>Plantaginaceae</taxon>
        <taxon>Cheloneae</taxon>
        <taxon>Penstemon</taxon>
    </lineage>
</organism>
<reference evidence="3 4" key="1">
    <citation type="journal article" date="2023" name="bioRxiv">
        <title>Genome report: Whole genome sequence and annotation of Penstemon davidsonii.</title>
        <authorList>
            <person name="Ostevik K.L."/>
            <person name="Alabady M."/>
            <person name="Zhang M."/>
            <person name="Rausher M.D."/>
        </authorList>
    </citation>
    <scope>NUCLEOTIDE SEQUENCE [LARGE SCALE GENOMIC DNA]</scope>
    <source>
        <strain evidence="3">DNT005</strain>
        <tissue evidence="3">Whole leaf</tissue>
    </source>
</reference>
<dbReference type="SUPFAM" id="SSF53474">
    <property type="entry name" value="alpha/beta-Hydrolases"/>
    <property type="match status" value="1"/>
</dbReference>
<dbReference type="InterPro" id="IPR013094">
    <property type="entry name" value="AB_hydrolase_3"/>
</dbReference>
<evidence type="ECO:0000313" key="3">
    <source>
        <dbReference type="EMBL" id="KAK4476551.1"/>
    </source>
</evidence>
<protein>
    <recommendedName>
        <fullName evidence="2">Alpha/beta hydrolase fold-3 domain-containing protein</fullName>
    </recommendedName>
</protein>
<feature type="domain" description="Alpha/beta hydrolase fold-3" evidence="2">
    <location>
        <begin position="14"/>
        <end position="209"/>
    </location>
</feature>
<comment type="caution">
    <text evidence="3">The sequence shown here is derived from an EMBL/GenBank/DDBJ whole genome shotgun (WGS) entry which is preliminary data.</text>
</comment>
<evidence type="ECO:0000256" key="1">
    <source>
        <dbReference type="ARBA" id="ARBA00010515"/>
    </source>
</evidence>
<dbReference type="Pfam" id="PF07859">
    <property type="entry name" value="Abhydrolase_3"/>
    <property type="match status" value="1"/>
</dbReference>